<proteinExistence type="predicted"/>
<keyword evidence="2" id="KW-1185">Reference proteome</keyword>
<evidence type="ECO:0000313" key="1">
    <source>
        <dbReference type="EMBL" id="GAA2881608.1"/>
    </source>
</evidence>
<name>A0ABN3W148_9ACTN</name>
<dbReference type="Proteomes" id="UP001500831">
    <property type="component" value="Unassembled WGS sequence"/>
</dbReference>
<gene>
    <name evidence="1" type="ORF">GCM10010517_44610</name>
</gene>
<organism evidence="1 2">
    <name type="scientific">Streptosporangium fragile</name>
    <dbReference type="NCBI Taxonomy" id="46186"/>
    <lineage>
        <taxon>Bacteria</taxon>
        <taxon>Bacillati</taxon>
        <taxon>Actinomycetota</taxon>
        <taxon>Actinomycetes</taxon>
        <taxon>Streptosporangiales</taxon>
        <taxon>Streptosporangiaceae</taxon>
        <taxon>Streptosporangium</taxon>
    </lineage>
</organism>
<evidence type="ECO:0008006" key="3">
    <source>
        <dbReference type="Google" id="ProtNLM"/>
    </source>
</evidence>
<sequence length="65" mass="7691">MNRFQFVEDHKALSEAKRLYRVLQVSRSGFYRWLRSAGARLARRQADERMRRIHAEQTALTARAG</sequence>
<evidence type="ECO:0000313" key="2">
    <source>
        <dbReference type="Proteomes" id="UP001500831"/>
    </source>
</evidence>
<comment type="caution">
    <text evidence="1">The sequence shown here is derived from an EMBL/GenBank/DDBJ whole genome shotgun (WGS) entry which is preliminary data.</text>
</comment>
<reference evidence="1 2" key="1">
    <citation type="journal article" date="2019" name="Int. J. Syst. Evol. Microbiol.">
        <title>The Global Catalogue of Microorganisms (GCM) 10K type strain sequencing project: providing services to taxonomists for standard genome sequencing and annotation.</title>
        <authorList>
            <consortium name="The Broad Institute Genomics Platform"/>
            <consortium name="The Broad Institute Genome Sequencing Center for Infectious Disease"/>
            <person name="Wu L."/>
            <person name="Ma J."/>
        </authorList>
    </citation>
    <scope>NUCLEOTIDE SEQUENCE [LARGE SCALE GENOMIC DNA]</scope>
    <source>
        <strain evidence="1 2">JCM 6242</strain>
    </source>
</reference>
<dbReference type="EMBL" id="BAAAVI010000032">
    <property type="protein sequence ID" value="GAA2881608.1"/>
    <property type="molecule type" value="Genomic_DNA"/>
</dbReference>
<accession>A0ABN3W148</accession>
<protein>
    <recommendedName>
        <fullName evidence="3">IS3 family transposase</fullName>
    </recommendedName>
</protein>